<evidence type="ECO:0000313" key="2">
    <source>
        <dbReference type="EMBL" id="KAK1573502.1"/>
    </source>
</evidence>
<gene>
    <name evidence="2" type="ORF">LY79DRAFT_583623</name>
</gene>
<keyword evidence="3" id="KW-1185">Reference proteome</keyword>
<dbReference type="RefSeq" id="XP_060409119.1">
    <property type="nucleotide sequence ID" value="XM_060560339.1"/>
</dbReference>
<proteinExistence type="predicted"/>
<keyword evidence="1" id="KW-0732">Signal</keyword>
<evidence type="ECO:0000313" key="3">
    <source>
        <dbReference type="Proteomes" id="UP001230504"/>
    </source>
</evidence>
<reference evidence="2" key="1">
    <citation type="submission" date="2021-06" db="EMBL/GenBank/DDBJ databases">
        <title>Comparative genomics, transcriptomics and evolutionary studies reveal genomic signatures of adaptation to plant cell wall in hemibiotrophic fungi.</title>
        <authorList>
            <consortium name="DOE Joint Genome Institute"/>
            <person name="Baroncelli R."/>
            <person name="Diaz J.F."/>
            <person name="Benocci T."/>
            <person name="Peng M."/>
            <person name="Battaglia E."/>
            <person name="Haridas S."/>
            <person name="Andreopoulos W."/>
            <person name="Labutti K."/>
            <person name="Pangilinan J."/>
            <person name="Floch G.L."/>
            <person name="Makela M.R."/>
            <person name="Henrissat B."/>
            <person name="Grigoriev I.V."/>
            <person name="Crouch J.A."/>
            <person name="De Vries R.P."/>
            <person name="Sukno S.A."/>
            <person name="Thon M.R."/>
        </authorList>
    </citation>
    <scope>NUCLEOTIDE SEQUENCE</scope>
    <source>
        <strain evidence="2">CBS 125086</strain>
    </source>
</reference>
<feature type="chain" id="PRO_5042022220" description="Secreted protein" evidence="1">
    <location>
        <begin position="19"/>
        <end position="120"/>
    </location>
</feature>
<sequence length="120" mass="12286">MCACTCVCVCVCVCVCLCLCGNGGGGEDAQGSCHSPRQSLDGGAVVTPPLFGPPYSCLCYPVTALTPPPPLLLAPPPGAATRPHGVISPLVSLRLQTLLYCRRSSSKRCKASSSSPSYLS</sequence>
<protein>
    <recommendedName>
        <fullName evidence="4">Secreted protein</fullName>
    </recommendedName>
</protein>
<comment type="caution">
    <text evidence="2">The sequence shown here is derived from an EMBL/GenBank/DDBJ whole genome shotgun (WGS) entry which is preliminary data.</text>
</comment>
<feature type="signal peptide" evidence="1">
    <location>
        <begin position="1"/>
        <end position="18"/>
    </location>
</feature>
<dbReference type="EMBL" id="JAHLJV010000091">
    <property type="protein sequence ID" value="KAK1573502.1"/>
    <property type="molecule type" value="Genomic_DNA"/>
</dbReference>
<organism evidence="2 3">
    <name type="scientific">Colletotrichum navitas</name>
    <dbReference type="NCBI Taxonomy" id="681940"/>
    <lineage>
        <taxon>Eukaryota</taxon>
        <taxon>Fungi</taxon>
        <taxon>Dikarya</taxon>
        <taxon>Ascomycota</taxon>
        <taxon>Pezizomycotina</taxon>
        <taxon>Sordariomycetes</taxon>
        <taxon>Hypocreomycetidae</taxon>
        <taxon>Glomerellales</taxon>
        <taxon>Glomerellaceae</taxon>
        <taxon>Colletotrichum</taxon>
        <taxon>Colletotrichum graminicola species complex</taxon>
    </lineage>
</organism>
<accession>A0AAD8PNP8</accession>
<dbReference type="AlphaFoldDB" id="A0AAD8PNP8"/>
<name>A0AAD8PNP8_9PEZI</name>
<evidence type="ECO:0000256" key="1">
    <source>
        <dbReference type="SAM" id="SignalP"/>
    </source>
</evidence>
<dbReference type="GeneID" id="85444579"/>
<dbReference type="Proteomes" id="UP001230504">
    <property type="component" value="Unassembled WGS sequence"/>
</dbReference>
<evidence type="ECO:0008006" key="4">
    <source>
        <dbReference type="Google" id="ProtNLM"/>
    </source>
</evidence>